<dbReference type="Pfam" id="PF01715">
    <property type="entry name" value="IPPT"/>
    <property type="match status" value="1"/>
</dbReference>
<dbReference type="EC" id="2.5.1.75" evidence="10"/>
<feature type="binding site" evidence="10">
    <location>
        <begin position="12"/>
        <end position="17"/>
    </location>
    <ligand>
        <name>substrate</name>
    </ligand>
</feature>
<dbReference type="RefSeq" id="WP_115482512.1">
    <property type="nucleotide sequence ID" value="NZ_QRCT01000034.1"/>
</dbReference>
<dbReference type="Proteomes" id="UP000255036">
    <property type="component" value="Unassembled WGS sequence"/>
</dbReference>
<dbReference type="InterPro" id="IPR027417">
    <property type="entry name" value="P-loop_NTPase"/>
</dbReference>
<evidence type="ECO:0000256" key="4">
    <source>
        <dbReference type="ARBA" id="ARBA00022679"/>
    </source>
</evidence>
<dbReference type="SUPFAM" id="SSF52540">
    <property type="entry name" value="P-loop containing nucleoside triphosphate hydrolases"/>
    <property type="match status" value="1"/>
</dbReference>
<dbReference type="GO" id="GO:0005524">
    <property type="term" value="F:ATP binding"/>
    <property type="evidence" value="ECO:0007669"/>
    <property type="project" value="UniProtKB-UniRule"/>
</dbReference>
<comment type="catalytic activity">
    <reaction evidence="9 10 11">
        <text>adenosine(37) in tRNA + dimethylallyl diphosphate = N(6)-dimethylallyladenosine(37) in tRNA + diphosphate</text>
        <dbReference type="Rhea" id="RHEA:26482"/>
        <dbReference type="Rhea" id="RHEA-COMP:10162"/>
        <dbReference type="Rhea" id="RHEA-COMP:10375"/>
        <dbReference type="ChEBI" id="CHEBI:33019"/>
        <dbReference type="ChEBI" id="CHEBI:57623"/>
        <dbReference type="ChEBI" id="CHEBI:74411"/>
        <dbReference type="ChEBI" id="CHEBI:74415"/>
        <dbReference type="EC" id="2.5.1.75"/>
    </reaction>
</comment>
<comment type="caution">
    <text evidence="10">Lacks conserved residue(s) required for the propagation of feature annotation.</text>
</comment>
<dbReference type="Gene3D" id="3.40.50.300">
    <property type="entry name" value="P-loop containing nucleotide triphosphate hydrolases"/>
    <property type="match status" value="1"/>
</dbReference>
<name>A0A371AUK3_9FIRM</name>
<evidence type="ECO:0000256" key="6">
    <source>
        <dbReference type="ARBA" id="ARBA00022741"/>
    </source>
</evidence>
<accession>A0A371AUK3</accession>
<reference evidence="14 15" key="1">
    <citation type="submission" date="2018-07" db="EMBL/GenBank/DDBJ databases">
        <title>Anaerosacharophilus polymeroproducens gen. nov. sp. nov., an anaerobic bacterium isolated from salt field.</title>
        <authorList>
            <person name="Kim W."/>
            <person name="Yang S.-H."/>
            <person name="Oh J."/>
            <person name="Lee J.-H."/>
            <person name="Kwon K.K."/>
        </authorList>
    </citation>
    <scope>NUCLEOTIDE SEQUENCE [LARGE SCALE GENOMIC DNA]</scope>
    <source>
        <strain evidence="14 15">MCWD5</strain>
    </source>
</reference>
<dbReference type="AlphaFoldDB" id="A0A371AUK3"/>
<gene>
    <name evidence="10" type="primary">miaA</name>
    <name evidence="14" type="ORF">DWV06_11950</name>
</gene>
<dbReference type="PANTHER" id="PTHR11088">
    <property type="entry name" value="TRNA DIMETHYLALLYLTRANSFERASE"/>
    <property type="match status" value="1"/>
</dbReference>
<dbReference type="InterPro" id="IPR039657">
    <property type="entry name" value="Dimethylallyltransferase"/>
</dbReference>
<dbReference type="GO" id="GO:0006400">
    <property type="term" value="P:tRNA modification"/>
    <property type="evidence" value="ECO:0007669"/>
    <property type="project" value="TreeGrafter"/>
</dbReference>
<comment type="function">
    <text evidence="2 10 12">Catalyzes the transfer of a dimethylallyl group onto the adenine at position 37 in tRNAs that read codons beginning with uridine, leading to the formation of N6-(dimethylallyl)adenosine (i(6)A).</text>
</comment>
<proteinExistence type="inferred from homology"/>
<evidence type="ECO:0000256" key="7">
    <source>
        <dbReference type="ARBA" id="ARBA00022840"/>
    </source>
</evidence>
<dbReference type="NCBIfam" id="TIGR00174">
    <property type="entry name" value="miaA"/>
    <property type="match status" value="1"/>
</dbReference>
<comment type="similarity">
    <text evidence="3 10 13">Belongs to the IPP transferase family.</text>
</comment>
<dbReference type="HAMAP" id="MF_00185">
    <property type="entry name" value="IPP_trans"/>
    <property type="match status" value="1"/>
</dbReference>
<evidence type="ECO:0000256" key="8">
    <source>
        <dbReference type="ARBA" id="ARBA00022842"/>
    </source>
</evidence>
<evidence type="ECO:0000256" key="2">
    <source>
        <dbReference type="ARBA" id="ARBA00003213"/>
    </source>
</evidence>
<keyword evidence="6 10" id="KW-0547">Nucleotide-binding</keyword>
<keyword evidence="4 10" id="KW-0808">Transferase</keyword>
<dbReference type="InterPro" id="IPR018022">
    <property type="entry name" value="IPT"/>
</dbReference>
<evidence type="ECO:0000256" key="1">
    <source>
        <dbReference type="ARBA" id="ARBA00001946"/>
    </source>
</evidence>
<evidence type="ECO:0000256" key="11">
    <source>
        <dbReference type="RuleBase" id="RU003783"/>
    </source>
</evidence>
<evidence type="ECO:0000313" key="15">
    <source>
        <dbReference type="Proteomes" id="UP000255036"/>
    </source>
</evidence>
<evidence type="ECO:0000256" key="10">
    <source>
        <dbReference type="HAMAP-Rule" id="MF_00185"/>
    </source>
</evidence>
<feature type="site" description="Interaction with substrate tRNA" evidence="10">
    <location>
        <position position="124"/>
    </location>
</feature>
<keyword evidence="8 10" id="KW-0460">Magnesium</keyword>
<dbReference type="GO" id="GO:0052381">
    <property type="term" value="F:tRNA dimethylallyltransferase activity"/>
    <property type="evidence" value="ECO:0007669"/>
    <property type="project" value="UniProtKB-UniRule"/>
</dbReference>
<keyword evidence="7 10" id="KW-0067">ATP-binding</keyword>
<feature type="site" description="Interaction with substrate tRNA" evidence="10">
    <location>
        <position position="101"/>
    </location>
</feature>
<dbReference type="PANTHER" id="PTHR11088:SF60">
    <property type="entry name" value="TRNA DIMETHYLALLYLTRANSFERASE"/>
    <property type="match status" value="1"/>
</dbReference>
<feature type="binding site" evidence="10">
    <location>
        <begin position="10"/>
        <end position="17"/>
    </location>
    <ligand>
        <name>ATP</name>
        <dbReference type="ChEBI" id="CHEBI:30616"/>
    </ligand>
</feature>
<comment type="caution">
    <text evidence="14">The sequence shown here is derived from an EMBL/GenBank/DDBJ whole genome shotgun (WGS) entry which is preliminary data.</text>
</comment>
<evidence type="ECO:0000256" key="13">
    <source>
        <dbReference type="RuleBase" id="RU003785"/>
    </source>
</evidence>
<feature type="region of interest" description="Interaction with substrate tRNA" evidence="10">
    <location>
        <begin position="35"/>
        <end position="38"/>
    </location>
</feature>
<keyword evidence="5 10" id="KW-0819">tRNA processing</keyword>
<evidence type="ECO:0000313" key="14">
    <source>
        <dbReference type="EMBL" id="RDU23170.1"/>
    </source>
</evidence>
<dbReference type="EMBL" id="QRCT01000034">
    <property type="protein sequence ID" value="RDU23170.1"/>
    <property type="molecule type" value="Genomic_DNA"/>
</dbReference>
<comment type="cofactor">
    <cofactor evidence="1 10">
        <name>Mg(2+)</name>
        <dbReference type="ChEBI" id="CHEBI:18420"/>
    </cofactor>
</comment>
<dbReference type="Gene3D" id="1.10.20.140">
    <property type="match status" value="1"/>
</dbReference>
<organism evidence="14 15">
    <name type="scientific">Anaerosacchariphilus polymeriproducens</name>
    <dbReference type="NCBI Taxonomy" id="1812858"/>
    <lineage>
        <taxon>Bacteria</taxon>
        <taxon>Bacillati</taxon>
        <taxon>Bacillota</taxon>
        <taxon>Clostridia</taxon>
        <taxon>Lachnospirales</taxon>
        <taxon>Lachnospiraceae</taxon>
        <taxon>Anaerosacchariphilus</taxon>
    </lineage>
</organism>
<keyword evidence="15" id="KW-1185">Reference proteome</keyword>
<evidence type="ECO:0000256" key="9">
    <source>
        <dbReference type="ARBA" id="ARBA00049563"/>
    </source>
</evidence>
<comment type="subunit">
    <text evidence="10">Monomer.</text>
</comment>
<evidence type="ECO:0000256" key="12">
    <source>
        <dbReference type="RuleBase" id="RU003784"/>
    </source>
</evidence>
<protein>
    <recommendedName>
        <fullName evidence="10">tRNA dimethylallyltransferase</fullName>
        <ecNumber evidence="10">2.5.1.75</ecNumber>
    </recommendedName>
    <alternativeName>
        <fullName evidence="10">Dimethylallyl diphosphate:tRNA dimethylallyltransferase</fullName>
        <shortName evidence="10">DMAPP:tRNA dimethylallyltransferase</shortName>
        <shortName evidence="10">DMATase</shortName>
    </alternativeName>
    <alternativeName>
        <fullName evidence="10">Isopentenyl-diphosphate:tRNA isopentenyltransferase</fullName>
        <shortName evidence="10">IPP transferase</shortName>
        <shortName evidence="10">IPPT</shortName>
        <shortName evidence="10">IPTase</shortName>
    </alternativeName>
</protein>
<evidence type="ECO:0000256" key="5">
    <source>
        <dbReference type="ARBA" id="ARBA00022694"/>
    </source>
</evidence>
<evidence type="ECO:0000256" key="3">
    <source>
        <dbReference type="ARBA" id="ARBA00005842"/>
    </source>
</evidence>
<sequence length="314" mass="36756">MKKPLIVLTGPTAVGKTELSIQLAKKVNGEIISADSMQVYKYMNIGTAKITPDEMQGIPHYLVDEILPDEEFNVVIFQQLAKKYMEEIYNKGKIPILVGGTGFYIQAVLKNINFTETDTNLEYRSELENIAKEKGSAFLHEMLQNVDKKAADSIHENNTKRIIRALEFYKETKKLISEHNEEEYLKESPYNFAYFVLNTERGLLYERINLRIDKMLEEGLVKEVEMLAKMGMKKDMVSMQGLGYKEILSYLNREISLEEAVYLLKRDTRRFAKRQLTWFRREKNITWIEKEHFDFNNDKILSYMLNFIKATEII</sequence>
<dbReference type="OrthoDB" id="9776390at2"/>